<evidence type="ECO:0000313" key="6">
    <source>
        <dbReference type="EMBL" id="BEI94596.1"/>
    </source>
</evidence>
<evidence type="ECO:0000256" key="4">
    <source>
        <dbReference type="RuleBase" id="RU366062"/>
    </source>
</evidence>
<sequence length="509" mass="52251">MGMGRRLLVVSLAIISLALMFNSSSLISILPLSRTMSTSAPAPRVIVVGSGLAGLSAAYMALERGAPVHLLDRAPKPGGNSIKASSGINGAGTPAQAAAGISDSPEIFMADTTKSAGERYRAPEQVVDRAALIRKLSAESAAAVAWLVDDIGVDLSVVAVLGGHSVPRTHRGGGKLPPGAAIVMGLLNKLKENPNFTLSSGAEVTDLMVDSGAVKGVKYTRDGQAANLDGAVVFAAGGFAGDRTLLAQHRPDLAGMPSTNDDRPGAHALLANLGVPLLDMDSVQVHPTGFVDPANVTAPIKFLAGEMLRGEGGILLGPDGKRFTNELGTRAKVSGAIMARDPDASDVGTKQWATTIVLDPGASEAAKSHIGFYAFKGLLRKVRVSDLDPAVRASVDEYAATVQSGSEDPFGRRSYGKWTLKPGDGDAEVYIGQVTPVTHFTMGGAAINTGARVLRPEGGDMTPVPGIWAAGEITGGVHGDNRLGGSSLLECVVFGRTAGTAAAADVKRD</sequence>
<dbReference type="NCBIfam" id="TIGR01813">
    <property type="entry name" value="flavo_cyto_c"/>
    <property type="match status" value="1"/>
</dbReference>
<dbReference type="PANTHER" id="PTHR43400:SF12">
    <property type="entry name" value="FUMARATE REDUCTASE"/>
    <property type="match status" value="1"/>
</dbReference>
<evidence type="ECO:0000259" key="5">
    <source>
        <dbReference type="Pfam" id="PF00890"/>
    </source>
</evidence>
<keyword evidence="3 4" id="KW-0560">Oxidoreductase</keyword>
<gene>
    <name evidence="6" type="ORF">CcaverHIS019_0701680</name>
</gene>
<dbReference type="GO" id="GO:0016156">
    <property type="term" value="F:fumarate reductase (NADH) activity"/>
    <property type="evidence" value="ECO:0007669"/>
    <property type="project" value="UniProtKB-EC"/>
</dbReference>
<comment type="similarity">
    <text evidence="4">Belongs to the FAD-dependent oxidoreductase 2 family. FRD/SDH subfamily.</text>
</comment>
<feature type="domain" description="FAD-dependent oxidoreductase 2 FAD-binding" evidence="5">
    <location>
        <begin position="45"/>
        <end position="488"/>
    </location>
</feature>
<accession>A0AA48L9E1</accession>
<dbReference type="InterPro" id="IPR036188">
    <property type="entry name" value="FAD/NAD-bd_sf"/>
</dbReference>
<dbReference type="InterPro" id="IPR010960">
    <property type="entry name" value="Flavocytochrome_c"/>
</dbReference>
<dbReference type="EC" id="1.3.1.6" evidence="4"/>
<organism evidence="6 7">
    <name type="scientific">Cutaneotrichosporon cavernicola</name>
    <dbReference type="NCBI Taxonomy" id="279322"/>
    <lineage>
        <taxon>Eukaryota</taxon>
        <taxon>Fungi</taxon>
        <taxon>Dikarya</taxon>
        <taxon>Basidiomycota</taxon>
        <taxon>Agaricomycotina</taxon>
        <taxon>Tremellomycetes</taxon>
        <taxon>Trichosporonales</taxon>
        <taxon>Trichosporonaceae</taxon>
        <taxon>Cutaneotrichosporon</taxon>
    </lineage>
</organism>
<evidence type="ECO:0000313" key="7">
    <source>
        <dbReference type="Proteomes" id="UP001233271"/>
    </source>
</evidence>
<dbReference type="InterPro" id="IPR050315">
    <property type="entry name" value="FAD-oxidoreductase_2"/>
</dbReference>
<dbReference type="Gene3D" id="3.90.700.10">
    <property type="entry name" value="Succinate dehydrogenase/fumarate reductase flavoprotein, catalytic domain"/>
    <property type="match status" value="1"/>
</dbReference>
<keyword evidence="7" id="KW-1185">Reference proteome</keyword>
<dbReference type="KEGG" id="ccac:CcaHIS019_0701680"/>
<protein>
    <recommendedName>
        <fullName evidence="4">Fumarate reductase</fullName>
        <ecNumber evidence="4">1.3.1.6</ecNumber>
    </recommendedName>
</protein>
<evidence type="ECO:0000256" key="1">
    <source>
        <dbReference type="ARBA" id="ARBA00022630"/>
    </source>
</evidence>
<dbReference type="RefSeq" id="XP_060459861.1">
    <property type="nucleotide sequence ID" value="XM_060603582.1"/>
</dbReference>
<keyword evidence="1 4" id="KW-0285">Flavoprotein</keyword>
<dbReference type="GeneID" id="85498466"/>
<proteinExistence type="inferred from homology"/>
<dbReference type="InterPro" id="IPR027477">
    <property type="entry name" value="Succ_DH/fumarate_Rdtase_cat_sf"/>
</dbReference>
<comment type="function">
    <text evidence="4">Irreversibly catalyzes the reduction of fumarate to succinate.</text>
</comment>
<evidence type="ECO:0000256" key="2">
    <source>
        <dbReference type="ARBA" id="ARBA00022827"/>
    </source>
</evidence>
<dbReference type="EMBL" id="AP028218">
    <property type="protein sequence ID" value="BEI94596.1"/>
    <property type="molecule type" value="Genomic_DNA"/>
</dbReference>
<comment type="catalytic activity">
    <reaction evidence="4">
        <text>succinate + NAD(+) = fumarate + NADH + H(+)</text>
        <dbReference type="Rhea" id="RHEA:18281"/>
        <dbReference type="ChEBI" id="CHEBI:15378"/>
        <dbReference type="ChEBI" id="CHEBI:29806"/>
        <dbReference type="ChEBI" id="CHEBI:30031"/>
        <dbReference type="ChEBI" id="CHEBI:57540"/>
        <dbReference type="ChEBI" id="CHEBI:57945"/>
        <dbReference type="EC" id="1.3.1.6"/>
    </reaction>
</comment>
<dbReference type="Proteomes" id="UP001233271">
    <property type="component" value="Chromosome 7a"/>
</dbReference>
<dbReference type="InterPro" id="IPR003953">
    <property type="entry name" value="FAD-dep_OxRdtase_2_FAD-bd"/>
</dbReference>
<comment type="cofactor">
    <cofactor evidence="4">
        <name>FAD</name>
        <dbReference type="ChEBI" id="CHEBI:57692"/>
    </cofactor>
    <text evidence="4">Binds 1 FAD per monomer.</text>
</comment>
<dbReference type="GO" id="GO:0010181">
    <property type="term" value="F:FMN binding"/>
    <property type="evidence" value="ECO:0007669"/>
    <property type="project" value="InterPro"/>
</dbReference>
<dbReference type="PANTHER" id="PTHR43400">
    <property type="entry name" value="FUMARATE REDUCTASE"/>
    <property type="match status" value="1"/>
</dbReference>
<dbReference type="SUPFAM" id="SSF51905">
    <property type="entry name" value="FAD/NAD(P)-binding domain"/>
    <property type="match status" value="1"/>
</dbReference>
<dbReference type="Pfam" id="PF00890">
    <property type="entry name" value="FAD_binding_2"/>
    <property type="match status" value="1"/>
</dbReference>
<dbReference type="SUPFAM" id="SSF56425">
    <property type="entry name" value="Succinate dehydrogenase/fumarate reductase flavoprotein, catalytic domain"/>
    <property type="match status" value="1"/>
</dbReference>
<keyword evidence="2 4" id="KW-0274">FAD</keyword>
<evidence type="ECO:0000256" key="3">
    <source>
        <dbReference type="ARBA" id="ARBA00023002"/>
    </source>
</evidence>
<dbReference type="Gene3D" id="3.50.50.60">
    <property type="entry name" value="FAD/NAD(P)-binding domain"/>
    <property type="match status" value="1"/>
</dbReference>
<dbReference type="AlphaFoldDB" id="A0AA48L9E1"/>
<name>A0AA48L9E1_9TREE</name>
<dbReference type="PRINTS" id="PR00368">
    <property type="entry name" value="FADPNR"/>
</dbReference>
<reference evidence="6" key="1">
    <citation type="journal article" date="2023" name="BMC Genomics">
        <title>Chromosome-level genome assemblies of Cutaneotrichosporon spp. (Trichosporonales, Basidiomycota) reveal imbalanced evolution between nucleotide sequences and chromosome synteny.</title>
        <authorList>
            <person name="Kobayashi Y."/>
            <person name="Kayamori A."/>
            <person name="Aoki K."/>
            <person name="Shiwa Y."/>
            <person name="Matsutani M."/>
            <person name="Fujita N."/>
            <person name="Sugita T."/>
            <person name="Iwasaki W."/>
            <person name="Tanaka N."/>
            <person name="Takashima M."/>
        </authorList>
    </citation>
    <scope>NUCLEOTIDE SEQUENCE</scope>
    <source>
        <strain evidence="6">HIS019</strain>
    </source>
</reference>